<dbReference type="Pfam" id="PF09861">
    <property type="entry name" value="Lar_N"/>
    <property type="match status" value="1"/>
</dbReference>
<sequence length="414" mass="45875">MRFSLDYREKERLQLEVPAGRVLLPTSTVERSEEGSSLRESLLKPFGAPPILELAVSAKEIVLIVEDHTRHSPIFETLSFMKSLFAENKIPWSKVSLLVATGTHRQMTAEEISEKFGNFSLDTKIIQHDAEAACRMKDYGEFLGVPIRINEAVGADLTIGVGSIVPHRFSGWSGGAKIVIPGVSAYETVFKSHRMAILKSRADVGVLDNEFRELIDETGRRVGLDFIINFYYDIEGRISGCVSGNHVTAHREGVKVAREELLREYSEKADVTVISSFPSVTDFWQCGKALYTSDLVTRNGGDIVMVSSLDEGFGDHPLFASLLKMEAEKILERLDVITTEDPLAYVAAYAVRKVIEKKRIHIVSNSKFADQFIELGLTVYPDIQSVVDRVAPAGKSVAVLQNSLVLPEISNKEA</sequence>
<dbReference type="EMBL" id="LGGH01000228">
    <property type="protein sequence ID" value="KUK66273.1"/>
    <property type="molecule type" value="Genomic_DNA"/>
</dbReference>
<dbReference type="Gene3D" id="3.40.50.11440">
    <property type="match status" value="1"/>
</dbReference>
<reference evidence="3" key="1">
    <citation type="journal article" date="2015" name="MBio">
        <title>Genome-Resolved Metagenomic Analysis Reveals Roles for Candidate Phyla and Other Microbial Community Members in Biogeochemical Transformations in Oil Reservoirs.</title>
        <authorList>
            <person name="Hu P."/>
            <person name="Tom L."/>
            <person name="Singh A."/>
            <person name="Thomas B.C."/>
            <person name="Baker B.J."/>
            <person name="Piceno Y.M."/>
            <person name="Andersen G.L."/>
            <person name="Banfield J.F."/>
        </authorList>
    </citation>
    <scope>NUCLEOTIDE SEQUENCE [LARGE SCALE GENOMIC DNA]</scope>
</reference>
<evidence type="ECO:0000259" key="1">
    <source>
        <dbReference type="Pfam" id="PF09861"/>
    </source>
</evidence>
<dbReference type="InterPro" id="IPR048068">
    <property type="entry name" value="LarA-like"/>
</dbReference>
<protein>
    <recommendedName>
        <fullName evidence="1">LarA-like N-terminal domain-containing protein</fullName>
    </recommendedName>
</protein>
<dbReference type="PANTHER" id="PTHR33171">
    <property type="entry name" value="LAR_N DOMAIN-CONTAINING PROTEIN"/>
    <property type="match status" value="1"/>
</dbReference>
<organism evidence="2 3">
    <name type="scientific">Mesotoga infera</name>
    <dbReference type="NCBI Taxonomy" id="1236046"/>
    <lineage>
        <taxon>Bacteria</taxon>
        <taxon>Thermotogati</taxon>
        <taxon>Thermotogota</taxon>
        <taxon>Thermotogae</taxon>
        <taxon>Kosmotogales</taxon>
        <taxon>Kosmotogaceae</taxon>
        <taxon>Mesotoga</taxon>
    </lineage>
</organism>
<dbReference type="AlphaFoldDB" id="A0A101GX40"/>
<dbReference type="InterPro" id="IPR018657">
    <property type="entry name" value="LarA-like_N"/>
</dbReference>
<comment type="caution">
    <text evidence="2">The sequence shown here is derived from an EMBL/GenBank/DDBJ whole genome shotgun (WGS) entry which is preliminary data.</text>
</comment>
<evidence type="ECO:0000313" key="3">
    <source>
        <dbReference type="Proteomes" id="UP000054260"/>
    </source>
</evidence>
<accession>A0A101GX40</accession>
<dbReference type="Proteomes" id="UP000054260">
    <property type="component" value="Unassembled WGS sequence"/>
</dbReference>
<name>A0A101GX40_9BACT</name>
<dbReference type="InterPro" id="IPR043166">
    <property type="entry name" value="LarA-like_C"/>
</dbReference>
<gene>
    <name evidence="2" type="ORF">XD86_1253</name>
</gene>
<dbReference type="GO" id="GO:0050043">
    <property type="term" value="F:lactate racemase activity"/>
    <property type="evidence" value="ECO:0007669"/>
    <property type="project" value="InterPro"/>
</dbReference>
<evidence type="ECO:0000313" key="2">
    <source>
        <dbReference type="EMBL" id="KUK66273.1"/>
    </source>
</evidence>
<dbReference type="PANTHER" id="PTHR33171:SF17">
    <property type="entry name" value="LARA-LIKE N-TERMINAL DOMAIN-CONTAINING PROTEIN"/>
    <property type="match status" value="1"/>
</dbReference>
<feature type="domain" description="LarA-like N-terminal" evidence="1">
    <location>
        <begin position="11"/>
        <end position="203"/>
    </location>
</feature>
<proteinExistence type="predicted"/>
<dbReference type="Gene3D" id="3.90.226.30">
    <property type="match status" value="1"/>
</dbReference>
<dbReference type="PATRIC" id="fig|1236046.6.peg.195"/>